<dbReference type="Gene3D" id="3.40.30.10">
    <property type="entry name" value="Glutaredoxin"/>
    <property type="match status" value="1"/>
</dbReference>
<dbReference type="RefSeq" id="WP_101495852.1">
    <property type="nucleotide sequence ID" value="NZ_LNJZ01000003.1"/>
</dbReference>
<dbReference type="InterPro" id="IPR036249">
    <property type="entry name" value="Thioredoxin-like_sf"/>
</dbReference>
<sequence length="182" mass="19782">MHKKLLTTLFVLAWLAAMLAALWWFQSRHIRPFSPSTALFGGAQLQLPQELAGPGPIRLVHFWQPSCPCNAGNQQHLAELMERFAGDVQFYHVQKAGTKGQLAKPLQTMQAIESMPGGETLPASPAVAIFDHTGQLAYFGPYSEGAICTSSNSFIEPVLDALQQGRPVAAANTLANGCFCDW</sequence>
<organism evidence="2 3">
    <name type="scientific">Thiopseudomonas denitrificans</name>
    <dbReference type="NCBI Taxonomy" id="1501432"/>
    <lineage>
        <taxon>Bacteria</taxon>
        <taxon>Pseudomonadati</taxon>
        <taxon>Pseudomonadota</taxon>
        <taxon>Gammaproteobacteria</taxon>
        <taxon>Pseudomonadales</taxon>
        <taxon>Pseudomonadaceae</taxon>
        <taxon>Thiopseudomonas</taxon>
    </lineage>
</organism>
<feature type="domain" description="DUF6436" evidence="1">
    <location>
        <begin position="38"/>
        <end position="182"/>
    </location>
</feature>
<dbReference type="Pfam" id="PF20029">
    <property type="entry name" value="DUF6436"/>
    <property type="match status" value="1"/>
</dbReference>
<evidence type="ECO:0000313" key="2">
    <source>
        <dbReference type="EMBL" id="TDQ37257.1"/>
    </source>
</evidence>
<evidence type="ECO:0000259" key="1">
    <source>
        <dbReference type="Pfam" id="PF20029"/>
    </source>
</evidence>
<keyword evidence="3" id="KW-1185">Reference proteome</keyword>
<dbReference type="SUPFAM" id="SSF52833">
    <property type="entry name" value="Thioredoxin-like"/>
    <property type="match status" value="1"/>
</dbReference>
<dbReference type="Proteomes" id="UP000294575">
    <property type="component" value="Unassembled WGS sequence"/>
</dbReference>
<reference evidence="2 3" key="1">
    <citation type="submission" date="2019-03" db="EMBL/GenBank/DDBJ databases">
        <title>Genomic Encyclopedia of Type Strains, Phase IV (KMG-IV): sequencing the most valuable type-strain genomes for metagenomic binning, comparative biology and taxonomic classification.</title>
        <authorList>
            <person name="Goeker M."/>
        </authorList>
    </citation>
    <scope>NUCLEOTIDE SEQUENCE [LARGE SCALE GENOMIC DNA]</scope>
    <source>
        <strain evidence="2 3">DSM 28679</strain>
    </source>
</reference>
<protein>
    <recommendedName>
        <fullName evidence="1">DUF6436 domain-containing protein</fullName>
    </recommendedName>
</protein>
<name>A0A4V3D4R4_9GAMM</name>
<dbReference type="InterPro" id="IPR045494">
    <property type="entry name" value="DUF6436"/>
</dbReference>
<evidence type="ECO:0000313" key="3">
    <source>
        <dbReference type="Proteomes" id="UP000294575"/>
    </source>
</evidence>
<dbReference type="AlphaFoldDB" id="A0A4V3D4R4"/>
<accession>A0A4V3D4R4</accession>
<gene>
    <name evidence="2" type="ORF">DFQ45_10837</name>
</gene>
<proteinExistence type="predicted"/>
<dbReference type="EMBL" id="SNYK01000008">
    <property type="protein sequence ID" value="TDQ37257.1"/>
    <property type="molecule type" value="Genomic_DNA"/>
</dbReference>
<comment type="caution">
    <text evidence="2">The sequence shown here is derived from an EMBL/GenBank/DDBJ whole genome shotgun (WGS) entry which is preliminary data.</text>
</comment>
<dbReference type="OrthoDB" id="8897581at2"/>